<evidence type="ECO:0000313" key="2">
    <source>
        <dbReference type="Proteomes" id="UP000224460"/>
    </source>
</evidence>
<reference evidence="1" key="1">
    <citation type="submission" date="2017-10" db="EMBL/GenBank/DDBJ databases">
        <title>Genome sequence of cellulolytic Lachnospiraceae bacterium XHS1971 isolated from hotspring sediment.</title>
        <authorList>
            <person name="Vasudevan G."/>
            <person name="Joshi A.J."/>
            <person name="Hivarkar S."/>
            <person name="Lanjekar V.B."/>
            <person name="Dhakephalkar P.K."/>
            <person name="Dagar S."/>
        </authorList>
    </citation>
    <scope>NUCLEOTIDE SEQUENCE</scope>
    <source>
        <strain evidence="1">XHS1971</strain>
    </source>
</reference>
<evidence type="ECO:0000313" key="1">
    <source>
        <dbReference type="EMBL" id="PHV69272.1"/>
    </source>
</evidence>
<proteinExistence type="predicted"/>
<accession>A0AC61D9N3</accession>
<organism evidence="1 2">
    <name type="scientific">Sporanaerobium hydrogeniformans</name>
    <dbReference type="NCBI Taxonomy" id="3072179"/>
    <lineage>
        <taxon>Bacteria</taxon>
        <taxon>Bacillati</taxon>
        <taxon>Bacillota</taxon>
        <taxon>Clostridia</taxon>
        <taxon>Lachnospirales</taxon>
        <taxon>Lachnospiraceae</taxon>
        <taxon>Sporanaerobium</taxon>
    </lineage>
</organism>
<sequence length="612" mass="67728">MIKDKHIFPLALCTIILAVIGLIGGYSLSQKNINSIEAVSSNDAIYMEKIFDKEKLLEINIEIDEKQWEELLENAMDEQYVAANLTINGETVSSVGIRAKGNSSLSMVASDSTTDRFSFKIKFDEYIKGQSFYGLDKMVLNNGIGDATYMKEYLAYDMYNSMGIATPGFAFAKVSVNDEVWGVYLAVETLEESFIERNYGSLDGNLYKVESDKLGAGGNKQGGQMGQMPPGGKNGIQRPSNQDNETMQGNMQPPGGMPDNLNNEAMEGNMQPSEDMPDNPNNQAMQGDMAPPTEMQGGLGADKGSSSGTNLVYKDDELSSYSGIFDNTIFKKTTDADKQKIVDMMKNLSEGTNLEDYLDVDEVLRYFAINTFIVNLDSYASNMKHNFYLYEENGKVQILPWDYNLAFAGYGSLNATQAINFPIDTPVTDSMENSPLIAKLLEVEPYKEQYHNYLNKLVTEYVENGKYEVTIQKVNELISEAVKEDPTAFYSYEEYQTAVAELIQFGKDRATSIKAQLSGEQPSESYGSIATTVHLNNLGSMGGGKGGFNNQPPQDLSKNGPGRENRTRPNEMNKLEKASLTIEEKGLLLVAGITLVGGSLLILCFKRRKYRS</sequence>
<gene>
    <name evidence="1" type="ORF">CS063_16720</name>
</gene>
<name>A0AC61D9N3_9FIRM</name>
<dbReference type="Proteomes" id="UP000224460">
    <property type="component" value="Unassembled WGS sequence"/>
</dbReference>
<protein>
    <submittedName>
        <fullName evidence="1">Spore coat protein CotH</fullName>
    </submittedName>
</protein>
<keyword evidence="2" id="KW-1185">Reference proteome</keyword>
<comment type="caution">
    <text evidence="1">The sequence shown here is derived from an EMBL/GenBank/DDBJ whole genome shotgun (WGS) entry which is preliminary data.</text>
</comment>
<dbReference type="EMBL" id="PEDL01000037">
    <property type="protein sequence ID" value="PHV69272.1"/>
    <property type="molecule type" value="Genomic_DNA"/>
</dbReference>